<name>A0AAU8ZLV5_MORMO</name>
<accession>A0AAU8ZLV5</accession>
<dbReference type="Proteomes" id="UP000244682">
    <property type="component" value="Chromosome"/>
</dbReference>
<dbReference type="EMBL" id="CP028956">
    <property type="protein sequence ID" value="AWC94125.1"/>
    <property type="molecule type" value="Genomic_DNA"/>
</dbReference>
<dbReference type="AlphaFoldDB" id="A0AAU8ZLV5"/>
<evidence type="ECO:0000313" key="2">
    <source>
        <dbReference type="Proteomes" id="UP000244682"/>
    </source>
</evidence>
<reference evidence="1 2" key="1">
    <citation type="submission" date="2018-04" db="EMBL/GenBank/DDBJ databases">
        <title>Whole genome sequencing of Morganella morganii AR_0133.</title>
        <authorList>
            <person name="Conlan S."/>
            <person name="Thomas P.J."/>
            <person name="Mullikin J."/>
            <person name="Frank K.M."/>
            <person name="Segre J.A."/>
        </authorList>
    </citation>
    <scope>NUCLEOTIDE SEQUENCE [LARGE SCALE GENOMIC DNA]</scope>
    <source>
        <strain evidence="1 2">AR_0133</strain>
    </source>
</reference>
<gene>
    <name evidence="1" type="ORF">AM380_10980</name>
</gene>
<protein>
    <submittedName>
        <fullName evidence="1">Uncharacterized protein</fullName>
    </submittedName>
</protein>
<proteinExistence type="predicted"/>
<organism evidence="1 2">
    <name type="scientific">Morganella morganii</name>
    <name type="common">Proteus morganii</name>
    <dbReference type="NCBI Taxonomy" id="582"/>
    <lineage>
        <taxon>Bacteria</taxon>
        <taxon>Pseudomonadati</taxon>
        <taxon>Pseudomonadota</taxon>
        <taxon>Gammaproteobacteria</taxon>
        <taxon>Enterobacterales</taxon>
        <taxon>Morganellaceae</taxon>
        <taxon>Morganella</taxon>
    </lineage>
</organism>
<evidence type="ECO:0000313" key="1">
    <source>
        <dbReference type="EMBL" id="AWC94125.1"/>
    </source>
</evidence>
<sequence length="72" mass="8048">MFILRFFGVDMSELKESAIPDLTDVTVNNMKQTPHRYSVCTLAAITESEYGKGKIFSCIPDLMADLQDDGDN</sequence>